<keyword evidence="2" id="KW-0378">Hydrolase</keyword>
<keyword evidence="3" id="KW-0694">RNA-binding</keyword>
<proteinExistence type="predicted"/>
<comment type="caution">
    <text evidence="4">The sequence shown here is derived from an EMBL/GenBank/DDBJ whole genome shotgun (WGS) entry which is preliminary data.</text>
</comment>
<dbReference type="NCBIfam" id="TIGR00447">
    <property type="entry name" value="pth"/>
    <property type="match status" value="1"/>
</dbReference>
<dbReference type="EMBL" id="MHOJ01000008">
    <property type="protein sequence ID" value="OGZ62851.1"/>
    <property type="molecule type" value="Genomic_DNA"/>
</dbReference>
<evidence type="ECO:0000313" key="4">
    <source>
        <dbReference type="EMBL" id="OGZ62851.1"/>
    </source>
</evidence>
<dbReference type="GO" id="GO:0000049">
    <property type="term" value="F:tRNA binding"/>
    <property type="evidence" value="ECO:0007669"/>
    <property type="project" value="UniProtKB-KW"/>
</dbReference>
<dbReference type="SUPFAM" id="SSF53178">
    <property type="entry name" value="Peptidyl-tRNA hydrolase-like"/>
    <property type="match status" value="1"/>
</dbReference>
<dbReference type="PANTHER" id="PTHR17224:SF1">
    <property type="entry name" value="PEPTIDYL-TRNA HYDROLASE"/>
    <property type="match status" value="1"/>
</dbReference>
<dbReference type="PANTHER" id="PTHR17224">
    <property type="entry name" value="PEPTIDYL-TRNA HYDROLASE"/>
    <property type="match status" value="1"/>
</dbReference>
<dbReference type="InterPro" id="IPR036416">
    <property type="entry name" value="Pept_tRNA_hydro_sf"/>
</dbReference>
<gene>
    <name evidence="4" type="ORF">A3H51_00900</name>
</gene>
<dbReference type="Pfam" id="PF01195">
    <property type="entry name" value="Pept_tRNA_hydro"/>
    <property type="match status" value="1"/>
</dbReference>
<evidence type="ECO:0000256" key="3">
    <source>
        <dbReference type="ARBA" id="ARBA00022884"/>
    </source>
</evidence>
<name>A0A1G2HKU3_9BACT</name>
<evidence type="ECO:0000313" key="5">
    <source>
        <dbReference type="Proteomes" id="UP000178509"/>
    </source>
</evidence>
<dbReference type="Proteomes" id="UP000178509">
    <property type="component" value="Unassembled WGS sequence"/>
</dbReference>
<sequence length="202" mass="22722">MSNVIIIVGLGNPGEEFEGTPHNAGFETINKLIVGIKNQELRNTEKSEKYASVWETKINKNEIIFVKPLLYMNKSGEALQKLITDYGLRITDYGLVVVHDDADLPMGSIRLSYNSGSAGHKGVEDIIRALKTRGFYRFRIGTMPTVKRPRKRPKTTMNKLVTKKLTGINKQKMEKTVNLCAQLIQDAVIEGIIDTGRRNYVI</sequence>
<organism evidence="4 5">
    <name type="scientific">Candidatus Spechtbacteria bacterium RIFCSPLOWO2_02_FULL_38_8</name>
    <dbReference type="NCBI Taxonomy" id="1802164"/>
    <lineage>
        <taxon>Bacteria</taxon>
        <taxon>Candidatus Spechtiibacteriota</taxon>
    </lineage>
</organism>
<keyword evidence="1" id="KW-0820">tRNA-binding</keyword>
<evidence type="ECO:0008006" key="6">
    <source>
        <dbReference type="Google" id="ProtNLM"/>
    </source>
</evidence>
<evidence type="ECO:0000256" key="1">
    <source>
        <dbReference type="ARBA" id="ARBA00022555"/>
    </source>
</evidence>
<dbReference type="InterPro" id="IPR001328">
    <property type="entry name" value="Pept_tRNA_hydro"/>
</dbReference>
<protein>
    <recommendedName>
        <fullName evidence="6">Aminoacyl-tRNA hydrolase</fullName>
    </recommendedName>
</protein>
<dbReference type="STRING" id="1802164.A3H51_00900"/>
<accession>A0A1G2HKU3</accession>
<dbReference type="Gene3D" id="3.40.50.1470">
    <property type="entry name" value="Peptidyl-tRNA hydrolase"/>
    <property type="match status" value="1"/>
</dbReference>
<dbReference type="GO" id="GO:0004045">
    <property type="term" value="F:peptidyl-tRNA hydrolase activity"/>
    <property type="evidence" value="ECO:0007669"/>
    <property type="project" value="InterPro"/>
</dbReference>
<evidence type="ECO:0000256" key="2">
    <source>
        <dbReference type="ARBA" id="ARBA00022801"/>
    </source>
</evidence>
<reference evidence="4 5" key="1">
    <citation type="journal article" date="2016" name="Nat. Commun.">
        <title>Thousands of microbial genomes shed light on interconnected biogeochemical processes in an aquifer system.</title>
        <authorList>
            <person name="Anantharaman K."/>
            <person name="Brown C.T."/>
            <person name="Hug L.A."/>
            <person name="Sharon I."/>
            <person name="Castelle C.J."/>
            <person name="Probst A.J."/>
            <person name="Thomas B.C."/>
            <person name="Singh A."/>
            <person name="Wilkins M.J."/>
            <person name="Karaoz U."/>
            <person name="Brodie E.L."/>
            <person name="Williams K.H."/>
            <person name="Hubbard S.S."/>
            <person name="Banfield J.F."/>
        </authorList>
    </citation>
    <scope>NUCLEOTIDE SEQUENCE [LARGE SCALE GENOMIC DNA]</scope>
</reference>
<dbReference type="AlphaFoldDB" id="A0A1G2HKU3"/>